<dbReference type="Pfam" id="PF02518">
    <property type="entry name" value="HATPase_c"/>
    <property type="match status" value="1"/>
</dbReference>
<comment type="caution">
    <text evidence="14">The sequence shown here is derived from an EMBL/GenBank/DDBJ whole genome shotgun (WGS) entry which is preliminary data.</text>
</comment>
<evidence type="ECO:0000256" key="8">
    <source>
        <dbReference type="ARBA" id="ARBA00022989"/>
    </source>
</evidence>
<dbReference type="InterPro" id="IPR003660">
    <property type="entry name" value="HAMP_dom"/>
</dbReference>
<feature type="domain" description="HAMP" evidence="13">
    <location>
        <begin position="102"/>
        <end position="155"/>
    </location>
</feature>
<reference evidence="14 15" key="1">
    <citation type="submission" date="2024-09" db="EMBL/GenBank/DDBJ databases">
        <authorList>
            <person name="Sun Q."/>
            <person name="Mori K."/>
        </authorList>
    </citation>
    <scope>NUCLEOTIDE SEQUENCE [LARGE SCALE GENOMIC DNA]</scope>
    <source>
        <strain evidence="14 15">JCM 11411</strain>
    </source>
</reference>
<keyword evidence="5" id="KW-0808">Transferase</keyword>
<dbReference type="GO" id="GO:0005524">
    <property type="term" value="F:ATP binding"/>
    <property type="evidence" value="ECO:0007669"/>
    <property type="project" value="UniProtKB-KW"/>
</dbReference>
<dbReference type="RefSeq" id="WP_378377577.1">
    <property type="nucleotide sequence ID" value="NZ_JBHMAS010000132.1"/>
</dbReference>
<keyword evidence="7" id="KW-0418">Kinase</keyword>
<dbReference type="Gene3D" id="1.10.287.130">
    <property type="match status" value="1"/>
</dbReference>
<keyword evidence="4" id="KW-0597">Phosphoprotein</keyword>
<dbReference type="SMART" id="SM00304">
    <property type="entry name" value="HAMP"/>
    <property type="match status" value="1"/>
</dbReference>
<evidence type="ECO:0000256" key="5">
    <source>
        <dbReference type="ARBA" id="ARBA00022679"/>
    </source>
</evidence>
<dbReference type="InterPro" id="IPR036890">
    <property type="entry name" value="HATPase_C_sf"/>
</dbReference>
<dbReference type="InterPro" id="IPR003661">
    <property type="entry name" value="HisK_dim/P_dom"/>
</dbReference>
<evidence type="ECO:0000256" key="10">
    <source>
        <dbReference type="ARBA" id="ARBA00023136"/>
    </source>
</evidence>
<feature type="transmembrane region" description="Helical" evidence="11">
    <location>
        <begin position="77"/>
        <end position="100"/>
    </location>
</feature>
<organism evidence="14 15">
    <name type="scientific">Rhodococcus baikonurensis</name>
    <dbReference type="NCBI Taxonomy" id="172041"/>
    <lineage>
        <taxon>Bacteria</taxon>
        <taxon>Bacillati</taxon>
        <taxon>Actinomycetota</taxon>
        <taxon>Actinomycetes</taxon>
        <taxon>Mycobacteriales</taxon>
        <taxon>Nocardiaceae</taxon>
        <taxon>Rhodococcus</taxon>
        <taxon>Rhodococcus erythropolis group</taxon>
    </lineage>
</organism>
<evidence type="ECO:0000313" key="14">
    <source>
        <dbReference type="EMBL" id="MFB9785456.1"/>
    </source>
</evidence>
<dbReference type="EMBL" id="JBHMAS010000132">
    <property type="protein sequence ID" value="MFB9785456.1"/>
    <property type="molecule type" value="Genomic_DNA"/>
</dbReference>
<dbReference type="Pfam" id="PF00512">
    <property type="entry name" value="HisKA"/>
    <property type="match status" value="1"/>
</dbReference>
<protein>
    <recommendedName>
        <fullName evidence="3">histidine kinase</fullName>
        <ecNumber evidence="3">2.7.13.3</ecNumber>
    </recommendedName>
</protein>
<evidence type="ECO:0000256" key="11">
    <source>
        <dbReference type="SAM" id="Phobius"/>
    </source>
</evidence>
<dbReference type="Pfam" id="PF00672">
    <property type="entry name" value="HAMP"/>
    <property type="match status" value="1"/>
</dbReference>
<evidence type="ECO:0000256" key="7">
    <source>
        <dbReference type="ARBA" id="ARBA00022777"/>
    </source>
</evidence>
<dbReference type="InterPro" id="IPR036097">
    <property type="entry name" value="HisK_dim/P_sf"/>
</dbReference>
<evidence type="ECO:0000256" key="4">
    <source>
        <dbReference type="ARBA" id="ARBA00022553"/>
    </source>
</evidence>
<dbReference type="InterPro" id="IPR003594">
    <property type="entry name" value="HATPase_dom"/>
</dbReference>
<dbReference type="PANTHER" id="PTHR45436">
    <property type="entry name" value="SENSOR HISTIDINE KINASE YKOH"/>
    <property type="match status" value="1"/>
</dbReference>
<keyword evidence="6 11" id="KW-0812">Transmembrane</keyword>
<dbReference type="CDD" id="cd06225">
    <property type="entry name" value="HAMP"/>
    <property type="match status" value="1"/>
</dbReference>
<dbReference type="Proteomes" id="UP001589587">
    <property type="component" value="Unassembled WGS sequence"/>
</dbReference>
<dbReference type="PANTHER" id="PTHR45436:SF5">
    <property type="entry name" value="SENSOR HISTIDINE KINASE TRCS"/>
    <property type="match status" value="1"/>
</dbReference>
<evidence type="ECO:0000256" key="1">
    <source>
        <dbReference type="ARBA" id="ARBA00000085"/>
    </source>
</evidence>
<dbReference type="SUPFAM" id="SSF55874">
    <property type="entry name" value="ATPase domain of HSP90 chaperone/DNA topoisomerase II/histidine kinase"/>
    <property type="match status" value="1"/>
</dbReference>
<evidence type="ECO:0000256" key="2">
    <source>
        <dbReference type="ARBA" id="ARBA00004236"/>
    </source>
</evidence>
<keyword evidence="15" id="KW-1185">Reference proteome</keyword>
<dbReference type="PROSITE" id="PS50885">
    <property type="entry name" value="HAMP"/>
    <property type="match status" value="1"/>
</dbReference>
<dbReference type="SUPFAM" id="SSF158472">
    <property type="entry name" value="HAMP domain-like"/>
    <property type="match status" value="1"/>
</dbReference>
<feature type="domain" description="Histidine kinase" evidence="12">
    <location>
        <begin position="163"/>
        <end position="379"/>
    </location>
</feature>
<keyword evidence="10 11" id="KW-0472">Membrane</keyword>
<keyword evidence="14" id="KW-0067">ATP-binding</keyword>
<dbReference type="CDD" id="cd00082">
    <property type="entry name" value="HisKA"/>
    <property type="match status" value="1"/>
</dbReference>
<feature type="transmembrane region" description="Helical" evidence="11">
    <location>
        <begin position="20"/>
        <end position="43"/>
    </location>
</feature>
<dbReference type="SMART" id="SM00388">
    <property type="entry name" value="HisKA"/>
    <property type="match status" value="1"/>
</dbReference>
<comment type="catalytic activity">
    <reaction evidence="1">
        <text>ATP + protein L-histidine = ADP + protein N-phospho-L-histidine.</text>
        <dbReference type="EC" id="2.7.13.3"/>
    </reaction>
</comment>
<keyword evidence="9" id="KW-0902">Two-component regulatory system</keyword>
<evidence type="ECO:0000256" key="9">
    <source>
        <dbReference type="ARBA" id="ARBA00023012"/>
    </source>
</evidence>
<comment type="subcellular location">
    <subcellularLocation>
        <location evidence="2">Cell membrane</location>
    </subcellularLocation>
</comment>
<evidence type="ECO:0000259" key="12">
    <source>
        <dbReference type="PROSITE" id="PS50109"/>
    </source>
</evidence>
<evidence type="ECO:0000256" key="3">
    <source>
        <dbReference type="ARBA" id="ARBA00012438"/>
    </source>
</evidence>
<sequence>MTTLEELSSHQARTRRGLGVGVRLLMAQTLVVVAGAATSWVVAVTVGPSLFREHLRRAGVPPMSEEQMHAEQAYRSATAVSLSVAIGAAALCALAVTWYLSRRLQRSVTAVSTAATAVSAGNYAARVPPPQLGDDFDALATAFNEMAVRLESAESMRRRLLADLAHEIRTPVAVLEAFMEALEDGVEALDDHTIAMLRDQTRRLARFSGDVSALSDAETNRAAIEPTWTRPEVLVSSAVAAHEERYDTKAVILSVDVPGNLPSVWLDPERIGQVLSNLLDNALRHSRSQSTVKVRGRVKGDRFILTLTDEGDGVAAEHLPYLFERFYRADAARDRAHGGAGIGLSIAKALVEAHGGQITAASDGAGQGTTFVIALPVHRPK</sequence>
<evidence type="ECO:0000256" key="6">
    <source>
        <dbReference type="ARBA" id="ARBA00022692"/>
    </source>
</evidence>
<dbReference type="Gene3D" id="6.10.340.10">
    <property type="match status" value="1"/>
</dbReference>
<keyword evidence="14" id="KW-0547">Nucleotide-binding</keyword>
<dbReference type="CDD" id="cd00075">
    <property type="entry name" value="HATPase"/>
    <property type="match status" value="1"/>
</dbReference>
<dbReference type="InterPro" id="IPR005467">
    <property type="entry name" value="His_kinase_dom"/>
</dbReference>
<keyword evidence="8 11" id="KW-1133">Transmembrane helix</keyword>
<accession>A0ABV5XSL6</accession>
<dbReference type="PROSITE" id="PS50109">
    <property type="entry name" value="HIS_KIN"/>
    <property type="match status" value="1"/>
</dbReference>
<dbReference type="InterPro" id="IPR050428">
    <property type="entry name" value="TCS_sensor_his_kinase"/>
</dbReference>
<gene>
    <name evidence="14" type="ORF">ACFFQ6_37795</name>
</gene>
<name>A0ABV5XSL6_9NOCA</name>
<evidence type="ECO:0000259" key="13">
    <source>
        <dbReference type="PROSITE" id="PS50885"/>
    </source>
</evidence>
<dbReference type="SMART" id="SM00387">
    <property type="entry name" value="HATPase_c"/>
    <property type="match status" value="1"/>
</dbReference>
<proteinExistence type="predicted"/>
<dbReference type="InterPro" id="IPR004358">
    <property type="entry name" value="Sig_transdc_His_kin-like_C"/>
</dbReference>
<dbReference type="PRINTS" id="PR00344">
    <property type="entry name" value="BCTRLSENSOR"/>
</dbReference>
<dbReference type="Gene3D" id="3.30.565.10">
    <property type="entry name" value="Histidine kinase-like ATPase, C-terminal domain"/>
    <property type="match status" value="1"/>
</dbReference>
<dbReference type="SUPFAM" id="SSF47384">
    <property type="entry name" value="Homodimeric domain of signal transducing histidine kinase"/>
    <property type="match status" value="1"/>
</dbReference>
<evidence type="ECO:0000313" key="15">
    <source>
        <dbReference type="Proteomes" id="UP001589587"/>
    </source>
</evidence>
<dbReference type="EC" id="2.7.13.3" evidence="3"/>